<dbReference type="EMBL" id="CP130318">
    <property type="protein sequence ID" value="WNQ11845.1"/>
    <property type="molecule type" value="Genomic_DNA"/>
</dbReference>
<proteinExistence type="predicted"/>
<dbReference type="Proteomes" id="UP001305702">
    <property type="component" value="Chromosome"/>
</dbReference>
<protein>
    <submittedName>
        <fullName evidence="1">DUF3895 domain-containing protein</fullName>
    </submittedName>
</protein>
<dbReference type="RefSeq" id="WP_315605620.1">
    <property type="nucleotide sequence ID" value="NZ_CP130318.1"/>
</dbReference>
<sequence>MKPVQFTMDDLFAPSPEPVRDPLESHIMTYINEGISSAREICEKLIARQGMDPARYSTGKPVLFPYVCRCLDSLASSGQVKFQGAVEGTEDRTYFKA</sequence>
<accession>A0AA96RDX8</accession>
<name>A0AA96RDX8_9BACL</name>
<dbReference type="AlphaFoldDB" id="A0AA96RDX8"/>
<gene>
    <name evidence="1" type="ORF">MJA45_01960</name>
</gene>
<organism evidence="1 2">
    <name type="scientific">Paenibacillus aurantius</name>
    <dbReference type="NCBI Taxonomy" id="2918900"/>
    <lineage>
        <taxon>Bacteria</taxon>
        <taxon>Bacillati</taxon>
        <taxon>Bacillota</taxon>
        <taxon>Bacilli</taxon>
        <taxon>Bacillales</taxon>
        <taxon>Paenibacillaceae</taxon>
        <taxon>Paenibacillus</taxon>
    </lineage>
</organism>
<keyword evidence="2" id="KW-1185">Reference proteome</keyword>
<dbReference type="Pfam" id="PF13034">
    <property type="entry name" value="DUF3895"/>
    <property type="match status" value="1"/>
</dbReference>
<evidence type="ECO:0000313" key="2">
    <source>
        <dbReference type="Proteomes" id="UP001305702"/>
    </source>
</evidence>
<dbReference type="KEGG" id="paun:MJA45_01960"/>
<evidence type="ECO:0000313" key="1">
    <source>
        <dbReference type="EMBL" id="WNQ11845.1"/>
    </source>
</evidence>
<reference evidence="1 2" key="1">
    <citation type="submission" date="2022-02" db="EMBL/GenBank/DDBJ databases">
        <title>Paenibacillus sp. MBLB1776 Whole Genome Shotgun Sequencing.</title>
        <authorList>
            <person name="Hwang C.Y."/>
            <person name="Cho E.-S."/>
            <person name="Seo M.-J."/>
        </authorList>
    </citation>
    <scope>NUCLEOTIDE SEQUENCE [LARGE SCALE GENOMIC DNA]</scope>
    <source>
        <strain evidence="1 2">MBLB1776</strain>
    </source>
</reference>
<dbReference type="InterPro" id="IPR024995">
    <property type="entry name" value="DUF3895"/>
</dbReference>